<dbReference type="Proteomes" id="UP000886632">
    <property type="component" value="Unassembled WGS sequence"/>
</dbReference>
<dbReference type="AlphaFoldDB" id="A0A9D7T5E3"/>
<accession>A0A9D7T5E3</accession>
<dbReference type="EMBL" id="JADKGK010000004">
    <property type="protein sequence ID" value="MBL0002495.1"/>
    <property type="molecule type" value="Genomic_DNA"/>
</dbReference>
<evidence type="ECO:0000313" key="3">
    <source>
        <dbReference type="Proteomes" id="UP000886632"/>
    </source>
</evidence>
<organism evidence="2 3">
    <name type="scientific">Candidatus Phosphoribacter hodrii</name>
    <dbReference type="NCBI Taxonomy" id="2953743"/>
    <lineage>
        <taxon>Bacteria</taxon>
        <taxon>Bacillati</taxon>
        <taxon>Actinomycetota</taxon>
        <taxon>Actinomycetes</taxon>
        <taxon>Micrococcales</taxon>
        <taxon>Dermatophilaceae</taxon>
        <taxon>Candidatus Phosphoribacter</taxon>
    </lineage>
</organism>
<sequence>MAEFLTIMAVVALLALVVVAVLSWPVIEAVRERQRVEQETRIAEWRLRQLAQAAMQRLLDEARQRP</sequence>
<keyword evidence="1" id="KW-0812">Transmembrane</keyword>
<evidence type="ECO:0000256" key="1">
    <source>
        <dbReference type="SAM" id="Phobius"/>
    </source>
</evidence>
<gene>
    <name evidence="2" type="ORF">IPP00_00295</name>
</gene>
<evidence type="ECO:0000313" key="2">
    <source>
        <dbReference type="EMBL" id="MBL0002495.1"/>
    </source>
</evidence>
<proteinExistence type="predicted"/>
<name>A0A9D7T5E3_9MICO</name>
<keyword evidence="1" id="KW-0472">Membrane</keyword>
<comment type="caution">
    <text evidence="2">The sequence shown here is derived from an EMBL/GenBank/DDBJ whole genome shotgun (WGS) entry which is preliminary data.</text>
</comment>
<protein>
    <submittedName>
        <fullName evidence="2">Uncharacterized protein</fullName>
    </submittedName>
</protein>
<keyword evidence="1" id="KW-1133">Transmembrane helix</keyword>
<feature type="transmembrane region" description="Helical" evidence="1">
    <location>
        <begin position="6"/>
        <end position="27"/>
    </location>
</feature>
<reference evidence="2" key="1">
    <citation type="submission" date="2020-10" db="EMBL/GenBank/DDBJ databases">
        <title>Connecting structure to function with the recovery of over 1000 high-quality activated sludge metagenome-assembled genomes encoding full-length rRNA genes using long-read sequencing.</title>
        <authorList>
            <person name="Singleton C.M."/>
            <person name="Petriglieri F."/>
            <person name="Kristensen J.M."/>
            <person name="Kirkegaard R.H."/>
            <person name="Michaelsen T.Y."/>
            <person name="Andersen M.H."/>
            <person name="Karst S.M."/>
            <person name="Dueholm M.S."/>
            <person name="Nielsen P.H."/>
            <person name="Albertsen M."/>
        </authorList>
    </citation>
    <scope>NUCLEOTIDE SEQUENCE</scope>
    <source>
        <strain evidence="2">Ribe_18-Q3-R11-54_MAXAC.001</strain>
    </source>
</reference>